<dbReference type="PANTHER" id="PTHR45947">
    <property type="entry name" value="SULFOQUINOVOSYL TRANSFERASE SQD2"/>
    <property type="match status" value="1"/>
</dbReference>
<evidence type="ECO:0000259" key="1">
    <source>
        <dbReference type="Pfam" id="PF00534"/>
    </source>
</evidence>
<organism evidence="2">
    <name type="scientific">hydrothermal vent metagenome</name>
    <dbReference type="NCBI Taxonomy" id="652676"/>
    <lineage>
        <taxon>unclassified sequences</taxon>
        <taxon>metagenomes</taxon>
        <taxon>ecological metagenomes</taxon>
    </lineage>
</organism>
<dbReference type="EMBL" id="UOGB01000089">
    <property type="protein sequence ID" value="VAX17578.1"/>
    <property type="molecule type" value="Genomic_DNA"/>
</dbReference>
<dbReference type="SUPFAM" id="SSF53756">
    <property type="entry name" value="UDP-Glycosyltransferase/glycogen phosphorylase"/>
    <property type="match status" value="1"/>
</dbReference>
<evidence type="ECO:0000313" key="2">
    <source>
        <dbReference type="EMBL" id="VAX17578.1"/>
    </source>
</evidence>
<name>A0A3B1C1B2_9ZZZZ</name>
<dbReference type="CDD" id="cd03801">
    <property type="entry name" value="GT4_PimA-like"/>
    <property type="match status" value="1"/>
</dbReference>
<dbReference type="GO" id="GO:0016757">
    <property type="term" value="F:glycosyltransferase activity"/>
    <property type="evidence" value="ECO:0007669"/>
    <property type="project" value="InterPro"/>
</dbReference>
<dbReference type="AlphaFoldDB" id="A0A3B1C1B2"/>
<dbReference type="Gene3D" id="3.40.50.2000">
    <property type="entry name" value="Glycogen Phosphorylase B"/>
    <property type="match status" value="2"/>
</dbReference>
<feature type="domain" description="Glycosyl transferase family 1" evidence="1">
    <location>
        <begin position="478"/>
        <end position="626"/>
    </location>
</feature>
<protein>
    <recommendedName>
        <fullName evidence="1">Glycosyl transferase family 1 domain-containing protein</fullName>
    </recommendedName>
</protein>
<accession>A0A3B1C1B2</accession>
<dbReference type="PANTHER" id="PTHR45947:SF3">
    <property type="entry name" value="SULFOQUINOVOSYL TRANSFERASE SQD2"/>
    <property type="match status" value="1"/>
</dbReference>
<reference evidence="2" key="1">
    <citation type="submission" date="2018-06" db="EMBL/GenBank/DDBJ databases">
        <authorList>
            <person name="Zhirakovskaya E."/>
        </authorList>
    </citation>
    <scope>NUCLEOTIDE SEQUENCE</scope>
</reference>
<sequence>MFERIKKSSHMENINGDKPSVAVIMPECGYGLGAAYLSVFADSGWSARELKGLEKYDGSDTLCLISFEEAGKHLSLIKRWPAASIVIDLIYNKKYELDYLGYPFHLLDNASVIIHDFETRLLLNNIIRPINCQFVMCPYPVTPGGSLVAGGAKAVYIPKEFEGHPWLKKIGATPISTPFPATVSSGSFIAIPEYDPCVWPLVSWGAATGIPVVAPGSPSFLRTIFYGALLFDPVSEDDFHRKISMLKRPAPVNKRSKDRLKFAVVTPRYEKNTAGGAENVAAQLAESIAMAGHQAEIITTCTDSMLDWNNNLPEGMVQEDGPASVRRFPIDKTDVTEHHRLGHMINSKQELTWSEETEWMRNSIKSSAMEEYIGSSSGEFDYFLFIPYLYGTTFWGSQMAPEKSFLIPCYHREPIAFARILKQNAQWVSGLLFNTFAEKKLAESELKIHNRFMPLIKVGVNVEAAGDAGRFRDKYGVTGNFILYVGRFQREKNVPELMEFFGDFSRPRSDVSLVMAGRGNVDMSTYENSKIRSVGFLPEQDKVDAFSACSAFVLPSTQESFSIVMMEAWAQGKPVIANARCDAAREHIFACQGGMLYNDAEEFELCAKTILENPEKAEEMGRRGREYAMSNFRWDKIVSGLLDELANADIRPMYERLGAAMTVVAGRLRNNMKASMIPWIEEKQAQAAEITPFSEPTAPELLDRVEDFSEISVKYSDFSHRAVMGGLWSRFRGAVTRHLRKNYIELLEGKQQAYNKETATLLRRLYEDLRGRR</sequence>
<gene>
    <name evidence="2" type="ORF">MNBD_NITROSPINAE03-1125</name>
</gene>
<dbReference type="InterPro" id="IPR001296">
    <property type="entry name" value="Glyco_trans_1"/>
</dbReference>
<dbReference type="Pfam" id="PF00534">
    <property type="entry name" value="Glycos_transf_1"/>
    <property type="match status" value="1"/>
</dbReference>
<dbReference type="InterPro" id="IPR050194">
    <property type="entry name" value="Glycosyltransferase_grp1"/>
</dbReference>
<proteinExistence type="predicted"/>